<proteinExistence type="predicted"/>
<gene>
    <name evidence="2" type="ORF">Nepgr_011947</name>
</gene>
<dbReference type="AlphaFoldDB" id="A0AAD3SGL7"/>
<evidence type="ECO:0000256" key="1">
    <source>
        <dbReference type="SAM" id="Phobius"/>
    </source>
</evidence>
<comment type="caution">
    <text evidence="2">The sequence shown here is derived from an EMBL/GenBank/DDBJ whole genome shotgun (WGS) entry which is preliminary data.</text>
</comment>
<feature type="transmembrane region" description="Helical" evidence="1">
    <location>
        <begin position="31"/>
        <end position="51"/>
    </location>
</feature>
<evidence type="ECO:0000313" key="3">
    <source>
        <dbReference type="Proteomes" id="UP001279734"/>
    </source>
</evidence>
<accession>A0AAD3SGL7</accession>
<sequence length="172" mass="19843">MEQWHMCLHLIPSTKLFFLTHKNHQKMACWILLRFAASLGVFLIQTLGAHVQQLKEMGPINYGTVLLLMRNLSINPSSPDFEPTVFWALELLLKLFSLWWRKYYCTLANNSVGFERRALFWGPRLCRWMDVTSSHLKGVPKRKVLSSYDIGAKTVVLSTRNTANNQSNVLSC</sequence>
<reference evidence="2" key="1">
    <citation type="submission" date="2023-05" db="EMBL/GenBank/DDBJ databases">
        <title>Nepenthes gracilis genome sequencing.</title>
        <authorList>
            <person name="Fukushima K."/>
        </authorList>
    </citation>
    <scope>NUCLEOTIDE SEQUENCE</scope>
    <source>
        <strain evidence="2">SING2019-196</strain>
    </source>
</reference>
<dbReference type="EMBL" id="BSYO01000009">
    <property type="protein sequence ID" value="GMH10106.1"/>
    <property type="molecule type" value="Genomic_DNA"/>
</dbReference>
<dbReference type="Pfam" id="PF24904">
    <property type="entry name" value="RVE6"/>
    <property type="match status" value="1"/>
</dbReference>
<keyword evidence="1" id="KW-1133">Transmembrane helix</keyword>
<keyword evidence="1" id="KW-0812">Transmembrane</keyword>
<name>A0AAD3SGL7_NEPGR</name>
<keyword evidence="3" id="KW-1185">Reference proteome</keyword>
<dbReference type="Proteomes" id="UP001279734">
    <property type="component" value="Unassembled WGS sequence"/>
</dbReference>
<organism evidence="2 3">
    <name type="scientific">Nepenthes gracilis</name>
    <name type="common">Slender pitcher plant</name>
    <dbReference type="NCBI Taxonomy" id="150966"/>
    <lineage>
        <taxon>Eukaryota</taxon>
        <taxon>Viridiplantae</taxon>
        <taxon>Streptophyta</taxon>
        <taxon>Embryophyta</taxon>
        <taxon>Tracheophyta</taxon>
        <taxon>Spermatophyta</taxon>
        <taxon>Magnoliopsida</taxon>
        <taxon>eudicotyledons</taxon>
        <taxon>Gunneridae</taxon>
        <taxon>Pentapetalae</taxon>
        <taxon>Caryophyllales</taxon>
        <taxon>Nepenthaceae</taxon>
        <taxon>Nepenthes</taxon>
    </lineage>
</organism>
<keyword evidence="1" id="KW-0472">Membrane</keyword>
<evidence type="ECO:0000313" key="2">
    <source>
        <dbReference type="EMBL" id="GMH10106.1"/>
    </source>
</evidence>
<protein>
    <submittedName>
        <fullName evidence="2">Uncharacterized protein</fullName>
    </submittedName>
</protein>